<feature type="domain" description="Phage tail tape measure protein" evidence="2">
    <location>
        <begin position="4"/>
        <end position="205"/>
    </location>
</feature>
<evidence type="ECO:0000313" key="4">
    <source>
        <dbReference type="EMBL" id="SQH25198.1"/>
    </source>
</evidence>
<dbReference type="Proteomes" id="UP000248598">
    <property type="component" value="Chromosome 1"/>
</dbReference>
<evidence type="ECO:0000256" key="1">
    <source>
        <dbReference type="ARBA" id="ARBA00022612"/>
    </source>
</evidence>
<dbReference type="PANTHER" id="PTHR37813">
    <property type="entry name" value="FELS-2 PROPHAGE PROTEIN"/>
    <property type="match status" value="1"/>
</dbReference>
<proteinExistence type="predicted"/>
<dbReference type="NCBIfam" id="TIGR01760">
    <property type="entry name" value="tape_meas_TP901"/>
    <property type="match status" value="1"/>
</dbReference>
<protein>
    <submittedName>
        <fullName evidence="3">Phage tail tape measure protein, TP901 family, core region</fullName>
    </submittedName>
</protein>
<reference evidence="3 6" key="1">
    <citation type="submission" date="2018-06" db="EMBL/GenBank/DDBJ databases">
        <authorList>
            <consortium name="Pathogen Informatics"/>
            <person name="Doyle S."/>
        </authorList>
    </citation>
    <scope>NUCLEOTIDE SEQUENCE [LARGE SCALE GENOMIC DNA]</scope>
    <source>
        <strain evidence="3 6">NCTC10529</strain>
    </source>
</reference>
<dbReference type="EMBL" id="LS483426">
    <property type="protein sequence ID" value="SQH24519.1"/>
    <property type="molecule type" value="Genomic_DNA"/>
</dbReference>
<keyword evidence="1" id="KW-1188">Viral release from host cell</keyword>
<dbReference type="EMBL" id="LS483426">
    <property type="protein sequence ID" value="SQH25198.1"/>
    <property type="molecule type" value="Genomic_DNA"/>
</dbReference>
<dbReference type="InterPro" id="IPR010090">
    <property type="entry name" value="Phage_tape_meas"/>
</dbReference>
<dbReference type="EMBL" id="LS483426">
    <property type="protein sequence ID" value="SQH25617.1"/>
    <property type="molecule type" value="Genomic_DNA"/>
</dbReference>
<gene>
    <name evidence="3" type="ORF">NCTC10529_00706</name>
    <name evidence="4" type="ORF">NCTC10529_01394</name>
    <name evidence="5" type="ORF">NCTC10529_01825</name>
</gene>
<name>A0AAX2J2G6_KINKI</name>
<dbReference type="Pfam" id="PF10145">
    <property type="entry name" value="PhageMin_Tail"/>
    <property type="match status" value="1"/>
</dbReference>
<dbReference type="AlphaFoldDB" id="A0AAX2J2G6"/>
<evidence type="ECO:0000259" key="2">
    <source>
        <dbReference type="Pfam" id="PF10145"/>
    </source>
</evidence>
<sequence>MGNDIVAMSRKIPMAATKLAKIVALGGQSGIAQNDLMRFTDSAAKMGVAFDVSAEKAGQSMAELRSAFQLDQSGVETLADKINYLGNTTPAAAKCIMEIVQRVGAFGTVAGYNTGTVAALGATMRGFGIQEEMAATSIKNMMLALVAGETATKSQKATWKELGFDHEQIAKDMQKDAEGTTLKVLEAVSKLEKYKQASTLKELFGSESLLGIAPFLTSIDTVKKI</sequence>
<accession>A0AAX2J2G6</accession>
<organism evidence="3 6">
    <name type="scientific">Kingella kingae</name>
    <dbReference type="NCBI Taxonomy" id="504"/>
    <lineage>
        <taxon>Bacteria</taxon>
        <taxon>Pseudomonadati</taxon>
        <taxon>Pseudomonadota</taxon>
        <taxon>Betaproteobacteria</taxon>
        <taxon>Neisseriales</taxon>
        <taxon>Neisseriaceae</taxon>
        <taxon>Kingella</taxon>
    </lineage>
</organism>
<dbReference type="RefSeq" id="WP_003788929.1">
    <property type="nucleotide sequence ID" value="NZ_CP091518.1"/>
</dbReference>
<evidence type="ECO:0000313" key="3">
    <source>
        <dbReference type="EMBL" id="SQH24519.1"/>
    </source>
</evidence>
<evidence type="ECO:0000313" key="5">
    <source>
        <dbReference type="EMBL" id="SQH25617.1"/>
    </source>
</evidence>
<dbReference type="PANTHER" id="PTHR37813:SF1">
    <property type="entry name" value="FELS-2 PROPHAGE PROTEIN"/>
    <property type="match status" value="1"/>
</dbReference>
<dbReference type="GeneID" id="93263469"/>
<evidence type="ECO:0000313" key="6">
    <source>
        <dbReference type="Proteomes" id="UP000248598"/>
    </source>
</evidence>